<gene>
    <name evidence="1" type="ORF">MCOR_32869</name>
</gene>
<sequence length="153" mass="17900">MVRQYGLPTWFISLSSAETRWKPLLRSLGKIIDGVQYSDEDINTMTWQTKCRLVRSDLVTTARYFDYKIILKKNKGFLKRDPECIRINGYNDTVLQAWMANMDIQFVTNAFACLMYIVNYVRKGQRGMSNLLRRACEEAHKQNRSMNNQVTIG</sequence>
<dbReference type="InterPro" id="IPR051055">
    <property type="entry name" value="PIF1_helicase"/>
</dbReference>
<keyword evidence="2" id="KW-1185">Reference proteome</keyword>
<dbReference type="AlphaFoldDB" id="A0A6J8CRU4"/>
<dbReference type="Proteomes" id="UP000507470">
    <property type="component" value="Unassembled WGS sequence"/>
</dbReference>
<dbReference type="PANTHER" id="PTHR47642:SF5">
    <property type="entry name" value="ATP-DEPENDENT DNA HELICASE"/>
    <property type="match status" value="1"/>
</dbReference>
<name>A0A6J8CRU4_MYTCO</name>
<evidence type="ECO:0008006" key="3">
    <source>
        <dbReference type="Google" id="ProtNLM"/>
    </source>
</evidence>
<evidence type="ECO:0000313" key="1">
    <source>
        <dbReference type="EMBL" id="CAC5398501.1"/>
    </source>
</evidence>
<evidence type="ECO:0000313" key="2">
    <source>
        <dbReference type="Proteomes" id="UP000507470"/>
    </source>
</evidence>
<proteinExistence type="predicted"/>
<dbReference type="EMBL" id="CACVKT020005908">
    <property type="protein sequence ID" value="CAC5398501.1"/>
    <property type="molecule type" value="Genomic_DNA"/>
</dbReference>
<protein>
    <recommendedName>
        <fullName evidence="3">Helitron helicase-like domain-containing protein</fullName>
    </recommendedName>
</protein>
<organism evidence="1 2">
    <name type="scientific">Mytilus coruscus</name>
    <name type="common">Sea mussel</name>
    <dbReference type="NCBI Taxonomy" id="42192"/>
    <lineage>
        <taxon>Eukaryota</taxon>
        <taxon>Metazoa</taxon>
        <taxon>Spiralia</taxon>
        <taxon>Lophotrochozoa</taxon>
        <taxon>Mollusca</taxon>
        <taxon>Bivalvia</taxon>
        <taxon>Autobranchia</taxon>
        <taxon>Pteriomorphia</taxon>
        <taxon>Mytilida</taxon>
        <taxon>Mytiloidea</taxon>
        <taxon>Mytilidae</taxon>
        <taxon>Mytilinae</taxon>
        <taxon>Mytilus</taxon>
    </lineage>
</organism>
<reference evidence="1 2" key="1">
    <citation type="submission" date="2020-06" db="EMBL/GenBank/DDBJ databases">
        <authorList>
            <person name="Li R."/>
            <person name="Bekaert M."/>
        </authorList>
    </citation>
    <scope>NUCLEOTIDE SEQUENCE [LARGE SCALE GENOMIC DNA]</scope>
    <source>
        <strain evidence="2">wild</strain>
    </source>
</reference>
<dbReference type="OrthoDB" id="6141723at2759"/>
<dbReference type="PANTHER" id="PTHR47642">
    <property type="entry name" value="ATP-DEPENDENT DNA HELICASE"/>
    <property type="match status" value="1"/>
</dbReference>
<accession>A0A6J8CRU4</accession>